<proteinExistence type="predicted"/>
<feature type="domain" description="Autotransporter" evidence="2">
    <location>
        <begin position="792"/>
        <end position="1069"/>
    </location>
</feature>
<organism evidence="3 4">
    <name type="scientific">Sphingobium psychrophilum</name>
    <dbReference type="NCBI Taxonomy" id="2728834"/>
    <lineage>
        <taxon>Bacteria</taxon>
        <taxon>Pseudomonadati</taxon>
        <taxon>Pseudomonadota</taxon>
        <taxon>Alphaproteobacteria</taxon>
        <taxon>Sphingomonadales</taxon>
        <taxon>Sphingomonadaceae</taxon>
        <taxon>Sphingobium</taxon>
    </lineage>
</organism>
<feature type="signal peptide" evidence="1">
    <location>
        <begin position="1"/>
        <end position="22"/>
    </location>
</feature>
<dbReference type="SUPFAM" id="SSF103515">
    <property type="entry name" value="Autotransporter"/>
    <property type="match status" value="1"/>
</dbReference>
<name>A0A7X9ZTY7_9SPHN</name>
<dbReference type="RefSeq" id="WP_169573341.1">
    <property type="nucleotide sequence ID" value="NZ_JABBFV010000007.1"/>
</dbReference>
<evidence type="ECO:0000313" key="4">
    <source>
        <dbReference type="Proteomes" id="UP000519023"/>
    </source>
</evidence>
<dbReference type="InterPro" id="IPR036709">
    <property type="entry name" value="Autotransporte_beta_dom_sf"/>
</dbReference>
<accession>A0A7X9ZTY7</accession>
<evidence type="ECO:0000313" key="3">
    <source>
        <dbReference type="EMBL" id="NML10779.1"/>
    </source>
</evidence>
<dbReference type="PROSITE" id="PS51208">
    <property type="entry name" value="AUTOTRANSPORTER"/>
    <property type="match status" value="1"/>
</dbReference>
<dbReference type="EMBL" id="JABBFV010000007">
    <property type="protein sequence ID" value="NML10779.1"/>
    <property type="molecule type" value="Genomic_DNA"/>
</dbReference>
<protein>
    <submittedName>
        <fullName evidence="3">Autotransporter domain-containing protein</fullName>
    </submittedName>
</protein>
<keyword evidence="4" id="KW-1185">Reference proteome</keyword>
<dbReference type="SMART" id="SM00869">
    <property type="entry name" value="Autotransporter"/>
    <property type="match status" value="1"/>
</dbReference>
<comment type="caution">
    <text evidence="3">The sequence shown here is derived from an EMBL/GenBank/DDBJ whole genome shotgun (WGS) entry which is preliminary data.</text>
</comment>
<dbReference type="Gene3D" id="2.40.128.130">
    <property type="entry name" value="Autotransporter beta-domain"/>
    <property type="match status" value="1"/>
</dbReference>
<feature type="chain" id="PRO_5031234265" evidence="1">
    <location>
        <begin position="23"/>
        <end position="1069"/>
    </location>
</feature>
<dbReference type="Proteomes" id="UP000519023">
    <property type="component" value="Unassembled WGS sequence"/>
</dbReference>
<evidence type="ECO:0000256" key="1">
    <source>
        <dbReference type="SAM" id="SignalP"/>
    </source>
</evidence>
<dbReference type="Pfam" id="PF03797">
    <property type="entry name" value="Autotransporter"/>
    <property type="match status" value="1"/>
</dbReference>
<sequence length="1069" mass="105099">MRHLLACTAIAPVLVALTVANAAAETTIATATTAAVKTSTVANGGADDITISAAGSIKLTAGAAVTVDSNNKVSNAGTITINDANNVTGILVAPGTTGNITNSGTITLTEDYTATDTDSDGDIDGAFAKGSGKTAIWVQSGAAHTGNIDHSGTITIEGNQSAAIRLDGALTGNLSTSGATSVLGDNSYGVVANDVTGNVTLRGSTSVQGANSIGAALLGDVTGAVKIQGTIVSTGYRSTTRPTDVTKLDADDLLQGGSAVVIAGNVTGGIILDIPPTLDSTDTDVDDDGLTDSTEGTASVITYGSAAAVQIGAADVDTAIGAVAAGSTGYGLIVKGGIAGYGIYDGIAANGLVIGGLGGDVSIAKGVQVSGTVAAVSYDSSATAMRLGSGASADTIDISGTVAASGSSKDGTSARGLVIDAGASVASIKVSGTVDASAASTEKGVAIAILDSSGTVSSLSNTGKISASGGKTGSNIAIDLSANGSGVTLTQAAASATATAPSILGDIRLGSGNDALTVSAGTITGNLAMGAGDDSLSLSGASSLTGNIAFGAGTNSLTLAGTSSITGAVDFGSGSGTMTLGGTSSLSGALSNSGNVAVVLNGGTLNATNTGTVALASLAANGTSTIGVTIDAATGANTVYTVAGAASFASGSLVKVNLTEVGGSAGDYVIVRAGSLSGSPTLGATTLLPYIFKGSVAGNSTAGTVTLSIAAKTVSELGLSGSTASAYSAIFNALDNDADVAGAYLAITDGATLTGNLRQMLPDHAGGTFEAVTAGSRATARILSDPNGIYRTKDGRLGFWLQQVAFGSAKSVGSTASYDINGWGAGGGLEYLSDIGAFGGSFAYIHGSDSGGGSNNTVDSDQFELAAHWRGQWGPFLSFARLSAARIKFDGSRHFESGDVVRTANGNWNGTLLSGTAGASYQWQMGRFGLRPAVGIDYYRLKENGYSESGGGDAFNLTVLGRTSDELTANGTVTAGYDFGSLNKEDGWVRLELEGGRRQIVGGSLGDTTASFTGGDQFTLVSEDRTNGWTGRARLYGGTDTFRVGGEFGAEEQQNHVAISFRATVNFVL</sequence>
<keyword evidence="1" id="KW-0732">Signal</keyword>
<evidence type="ECO:0000259" key="2">
    <source>
        <dbReference type="PROSITE" id="PS51208"/>
    </source>
</evidence>
<reference evidence="3 4" key="1">
    <citation type="submission" date="2020-04" db="EMBL/GenBank/DDBJ databases">
        <title>Sphingobium sp. AR-3-1 isolated from Arctic soil.</title>
        <authorList>
            <person name="Dahal R.H."/>
            <person name="Chaudhary D.K."/>
        </authorList>
    </citation>
    <scope>NUCLEOTIDE SEQUENCE [LARGE SCALE GENOMIC DNA]</scope>
    <source>
        <strain evidence="3 4">AR-3-1</strain>
    </source>
</reference>
<dbReference type="AlphaFoldDB" id="A0A7X9ZTY7"/>
<gene>
    <name evidence="3" type="ORF">HHL08_11600</name>
</gene>
<dbReference type="InterPro" id="IPR005546">
    <property type="entry name" value="Autotransporte_beta"/>
</dbReference>